<organism evidence="2 3">
    <name type="scientific">Balaenoptera physalus</name>
    <name type="common">Fin whale</name>
    <name type="synonym">Balaena physalus</name>
    <dbReference type="NCBI Taxonomy" id="9770"/>
    <lineage>
        <taxon>Eukaryota</taxon>
        <taxon>Metazoa</taxon>
        <taxon>Chordata</taxon>
        <taxon>Craniata</taxon>
        <taxon>Vertebrata</taxon>
        <taxon>Euteleostomi</taxon>
        <taxon>Mammalia</taxon>
        <taxon>Eutheria</taxon>
        <taxon>Laurasiatheria</taxon>
        <taxon>Artiodactyla</taxon>
        <taxon>Whippomorpha</taxon>
        <taxon>Cetacea</taxon>
        <taxon>Mysticeti</taxon>
        <taxon>Balaenopteridae</taxon>
        <taxon>Balaenoptera</taxon>
    </lineage>
</organism>
<keyword evidence="3" id="KW-1185">Reference proteome</keyword>
<feature type="region of interest" description="Disordered" evidence="1">
    <location>
        <begin position="111"/>
        <end position="220"/>
    </location>
</feature>
<proteinExistence type="predicted"/>
<dbReference type="AlphaFoldDB" id="A0A6A1QA99"/>
<protein>
    <submittedName>
        <fullName evidence="2">Uncharacterized protein</fullName>
    </submittedName>
</protein>
<comment type="caution">
    <text evidence="2">The sequence shown here is derived from an EMBL/GenBank/DDBJ whole genome shotgun (WGS) entry which is preliminary data.</text>
</comment>
<accession>A0A6A1QA99</accession>
<feature type="non-terminal residue" evidence="2">
    <location>
        <position position="1"/>
    </location>
</feature>
<evidence type="ECO:0000313" key="3">
    <source>
        <dbReference type="Proteomes" id="UP000437017"/>
    </source>
</evidence>
<sequence length="244" mass="25928">SQLRTCPFHPLTGLQGQPAWGNQGPASACRCQQPPAVDGPVAFFPAESTCTNIDSEMLIGQDTGRRKEKTQPRVGWQEICIPHLHLGNEGCGPQVSAPGAWFSICKMGGRGSNGPHPPWNGEGQNGMRRDRKRARAGCRGPSTGGRHRDQAPALLHPPGGQPDESGPLLRDASHPVLQPAPPLSSPTAYPTRGNRGLEEQGVHGETLSPAQARSTKQTCRVPPALLAHFLPVDTEPQGPQSRGS</sequence>
<evidence type="ECO:0000313" key="2">
    <source>
        <dbReference type="EMBL" id="KAB0404607.1"/>
    </source>
</evidence>
<gene>
    <name evidence="2" type="ORF">E2I00_017054</name>
</gene>
<reference evidence="2 3" key="1">
    <citation type="journal article" date="2019" name="PLoS ONE">
        <title>Genomic analyses reveal an absence of contemporary introgressive admixture between fin whales and blue whales, despite known hybrids.</title>
        <authorList>
            <person name="Westbury M.V."/>
            <person name="Petersen B."/>
            <person name="Lorenzen E.D."/>
        </authorList>
    </citation>
    <scope>NUCLEOTIDE SEQUENCE [LARGE SCALE GENOMIC DNA]</scope>
    <source>
        <strain evidence="2">FinWhale-01</strain>
    </source>
</reference>
<name>A0A6A1QA99_BALPH</name>
<evidence type="ECO:0000256" key="1">
    <source>
        <dbReference type="SAM" id="MobiDB-lite"/>
    </source>
</evidence>
<dbReference type="Proteomes" id="UP000437017">
    <property type="component" value="Unassembled WGS sequence"/>
</dbReference>
<feature type="compositionally biased region" description="Polar residues" evidence="1">
    <location>
        <begin position="208"/>
        <end position="218"/>
    </location>
</feature>
<dbReference type="EMBL" id="SGJD01000562">
    <property type="protein sequence ID" value="KAB0404607.1"/>
    <property type="molecule type" value="Genomic_DNA"/>
</dbReference>
<dbReference type="OrthoDB" id="10605689at2759"/>